<gene>
    <name evidence="1" type="ORF">LCGC14_2904650</name>
</gene>
<dbReference type="EMBL" id="LAZR01057293">
    <property type="protein sequence ID" value="KKK72360.1"/>
    <property type="molecule type" value="Genomic_DNA"/>
</dbReference>
<dbReference type="AlphaFoldDB" id="A0A0F8YFB9"/>
<name>A0A0F8YFB9_9ZZZZ</name>
<proteinExistence type="predicted"/>
<reference evidence="1" key="1">
    <citation type="journal article" date="2015" name="Nature">
        <title>Complex archaea that bridge the gap between prokaryotes and eukaryotes.</title>
        <authorList>
            <person name="Spang A."/>
            <person name="Saw J.H."/>
            <person name="Jorgensen S.L."/>
            <person name="Zaremba-Niedzwiedzka K."/>
            <person name="Martijn J."/>
            <person name="Lind A.E."/>
            <person name="van Eijk R."/>
            <person name="Schleper C."/>
            <person name="Guy L."/>
            <person name="Ettema T.J."/>
        </authorList>
    </citation>
    <scope>NUCLEOTIDE SEQUENCE</scope>
</reference>
<evidence type="ECO:0000313" key="1">
    <source>
        <dbReference type="EMBL" id="KKK72360.1"/>
    </source>
</evidence>
<organism evidence="1">
    <name type="scientific">marine sediment metagenome</name>
    <dbReference type="NCBI Taxonomy" id="412755"/>
    <lineage>
        <taxon>unclassified sequences</taxon>
        <taxon>metagenomes</taxon>
        <taxon>ecological metagenomes</taxon>
    </lineage>
</organism>
<accession>A0A0F8YFB9</accession>
<comment type="caution">
    <text evidence="1">The sequence shown here is derived from an EMBL/GenBank/DDBJ whole genome shotgun (WGS) entry which is preliminary data.</text>
</comment>
<protein>
    <submittedName>
        <fullName evidence="1">Uncharacterized protein</fullName>
    </submittedName>
</protein>
<sequence length="207" mass="23587">MPTRPQQVNEPKVVEVFLDELQKIQNHDIRKFVLWVFDKFCPYYFWTCPCSTSGKYHPKVSLGVGGLVRHVKLAVWWGEELLRTAKMFPELVDHNTEHLHDEVIAALLLHDLIKNGEGLNAQGYALDRGVTGIHGVDLAGKIQRTLSIEHTSDSVINVLSGVARHMGVWTTNQEFRPNDSFTRLVHLADYCASRKVDDEMKRLEGNQ</sequence>